<dbReference type="Pfam" id="PF00384">
    <property type="entry name" value="Molybdopterin"/>
    <property type="match status" value="1"/>
</dbReference>
<evidence type="ECO:0000256" key="3">
    <source>
        <dbReference type="ARBA" id="ARBA00023014"/>
    </source>
</evidence>
<dbReference type="SUPFAM" id="SSF50692">
    <property type="entry name" value="ADC-like"/>
    <property type="match status" value="1"/>
</dbReference>
<dbReference type="InterPro" id="IPR009010">
    <property type="entry name" value="Asp_de-COase-like_dom_sf"/>
</dbReference>
<evidence type="ECO:0000256" key="1">
    <source>
        <dbReference type="ARBA" id="ARBA00022723"/>
    </source>
</evidence>
<dbReference type="GO" id="GO:0046872">
    <property type="term" value="F:metal ion binding"/>
    <property type="evidence" value="ECO:0007669"/>
    <property type="project" value="UniProtKB-KW"/>
</dbReference>
<keyword evidence="6" id="KW-1185">Reference proteome</keyword>
<dbReference type="PANTHER" id="PTHR43742">
    <property type="entry name" value="TRIMETHYLAMINE-N-OXIDE REDUCTASE"/>
    <property type="match status" value="1"/>
</dbReference>
<accession>A0A6N6MZF7</accession>
<evidence type="ECO:0000259" key="4">
    <source>
        <dbReference type="SMART" id="SM00926"/>
    </source>
</evidence>
<dbReference type="RefSeq" id="WP_151151900.1">
    <property type="nucleotide sequence ID" value="NZ_WAIE01000008.1"/>
</dbReference>
<dbReference type="InterPro" id="IPR006963">
    <property type="entry name" value="Mopterin_OxRdtase_4Fe-4S_dom"/>
</dbReference>
<dbReference type="GO" id="GO:0051536">
    <property type="term" value="F:iron-sulfur cluster binding"/>
    <property type="evidence" value="ECO:0007669"/>
    <property type="project" value="UniProtKB-KW"/>
</dbReference>
<dbReference type="Proteomes" id="UP000438699">
    <property type="component" value="Unassembled WGS sequence"/>
</dbReference>
<comment type="caution">
    <text evidence="5">The sequence shown here is derived from an EMBL/GenBank/DDBJ whole genome shotgun (WGS) entry which is preliminary data.</text>
</comment>
<dbReference type="PANTHER" id="PTHR43742:SF6">
    <property type="entry name" value="OXIDOREDUCTASE YYAE-RELATED"/>
    <property type="match status" value="1"/>
</dbReference>
<dbReference type="GO" id="GO:0016491">
    <property type="term" value="F:oxidoreductase activity"/>
    <property type="evidence" value="ECO:0007669"/>
    <property type="project" value="InterPro"/>
</dbReference>
<gene>
    <name evidence="5" type="ORF">F8A88_14510</name>
</gene>
<feature type="domain" description="4Fe-4S Mo/W bis-MGD-type" evidence="4">
    <location>
        <begin position="1"/>
        <end position="52"/>
    </location>
</feature>
<dbReference type="Gene3D" id="3.40.228.10">
    <property type="entry name" value="Dimethylsulfoxide Reductase, domain 2"/>
    <property type="match status" value="1"/>
</dbReference>
<dbReference type="InterPro" id="IPR006656">
    <property type="entry name" value="Mopterin_OxRdtase"/>
</dbReference>
<keyword evidence="1" id="KW-0479">Metal-binding</keyword>
<organism evidence="5 6">
    <name type="scientific">Pseudodesulfovibrio senegalensis</name>
    <dbReference type="NCBI Taxonomy" id="1721087"/>
    <lineage>
        <taxon>Bacteria</taxon>
        <taxon>Pseudomonadati</taxon>
        <taxon>Thermodesulfobacteriota</taxon>
        <taxon>Desulfovibrionia</taxon>
        <taxon>Desulfovibrionales</taxon>
        <taxon>Desulfovibrionaceae</taxon>
    </lineage>
</organism>
<dbReference type="SMART" id="SM00926">
    <property type="entry name" value="Molybdop_Fe4S4"/>
    <property type="match status" value="1"/>
</dbReference>
<dbReference type="EMBL" id="WAIE01000008">
    <property type="protein sequence ID" value="KAB1439115.1"/>
    <property type="molecule type" value="Genomic_DNA"/>
</dbReference>
<dbReference type="OrthoDB" id="9810782at2"/>
<dbReference type="Gene3D" id="2.40.40.20">
    <property type="match status" value="1"/>
</dbReference>
<evidence type="ECO:0000313" key="5">
    <source>
        <dbReference type="EMBL" id="KAB1439115.1"/>
    </source>
</evidence>
<dbReference type="Gene3D" id="3.40.50.740">
    <property type="match status" value="1"/>
</dbReference>
<reference evidence="5 6" key="1">
    <citation type="journal article" date="2017" name="Int. J. Syst. Evol. Microbiol.">
        <title>Desulfovibrio senegalensis sp. nov., a mesophilic sulfate reducer isolated from marine sediment.</title>
        <authorList>
            <person name="Thioye A."/>
            <person name="Gam Z.B.A."/>
            <person name="Mbengue M."/>
            <person name="Cayol J.L."/>
            <person name="Joseph-Bartoli M."/>
            <person name="Toure-Kane C."/>
            <person name="Labat M."/>
        </authorList>
    </citation>
    <scope>NUCLEOTIDE SEQUENCE [LARGE SCALE GENOMIC DNA]</scope>
    <source>
        <strain evidence="5 6">DSM 101509</strain>
    </source>
</reference>
<proteinExistence type="predicted"/>
<evidence type="ECO:0000313" key="6">
    <source>
        <dbReference type="Proteomes" id="UP000438699"/>
    </source>
</evidence>
<dbReference type="Gene3D" id="3.30.2070.10">
    <property type="entry name" value="Formate dehydrogenase/DMSO reductase"/>
    <property type="match status" value="1"/>
</dbReference>
<dbReference type="SUPFAM" id="SSF53706">
    <property type="entry name" value="Formate dehydrogenase/DMSO reductase, domains 1-3"/>
    <property type="match status" value="1"/>
</dbReference>
<sequence length="632" mass="69454">MKVISACTQNCPDGCSCIVDTEKRTVSGNAEHPYTRGVVCGKVARFFRRLDAPERITEPLLRDGDSFVPVDWDTALDLCAQEINTLRHEPQRMARLGGHASRGVFAHAGTAFFSALGASALRGSICDDAGIEAMIRCCGSLTTNDPEDLLNARRIVNWGRDLKNSFMHMGMTVREARKRGARVLTIDVVDSSADSDEHILIKPGTDRFLAAAVIKLYVESGLLEQGVVNRTSNWAVFRGLAESWSLDELCAACGVDVADVEMLFDWYERPGAVASLVGWGLQRYLFGGQNVQFIASLGMLAGQMGRKGGGVYVSFSSGRNLVPWQAETDLSAPEDFRTLLAPDLSRELREAEPPLDFIWVDGLNPVTQIPDSAGIAEALKRCPFTVVVEGFMNDTALCADLILPPAYMFERDEIVGASTHNFVNFSRKVVDAPGQCRDIYDMLADLGERLEHPVRFPSRSQCITSSLEDSGVSPEELSSRGFSRSHWPLVAYEGMRFDHPDRKFRFPETLDRDPEPSPDYPLHLLTLVRGGYTQSQIPEDEQKGLPAVTVSPQCPALEALDLSAPVFAVSAAGAVPVAVETDDTLRPDVVVFPRGGWMKHGQSSNPIIEPRITDMGETAAYYSQYIRLENRT</sequence>
<keyword evidence="3" id="KW-0411">Iron-sulfur</keyword>
<dbReference type="AlphaFoldDB" id="A0A6N6MZF7"/>
<dbReference type="InterPro" id="IPR050612">
    <property type="entry name" value="Prok_Mopterin_Oxidored"/>
</dbReference>
<dbReference type="Gene3D" id="2.20.25.90">
    <property type="entry name" value="ADC-like domains"/>
    <property type="match status" value="1"/>
</dbReference>
<protein>
    <submittedName>
        <fullName evidence="5">Molybdopterin-dependent oxidoreductase</fullName>
    </submittedName>
</protein>
<evidence type="ECO:0000256" key="2">
    <source>
        <dbReference type="ARBA" id="ARBA00023004"/>
    </source>
</evidence>
<name>A0A6N6MZF7_9BACT</name>
<keyword evidence="2" id="KW-0408">Iron</keyword>